<evidence type="ECO:0000313" key="22">
    <source>
        <dbReference type="EMBL" id="KAH1057158.1"/>
    </source>
</evidence>
<evidence type="ECO:0000256" key="19">
    <source>
        <dbReference type="SAM" id="Phobius"/>
    </source>
</evidence>
<keyword evidence="10 18" id="KW-0547">Nucleotide-binding</keyword>
<feature type="binding site" evidence="18">
    <location>
        <position position="600"/>
    </location>
    <ligand>
        <name>ATP</name>
        <dbReference type="ChEBI" id="CHEBI:30616"/>
    </ligand>
</feature>
<protein>
    <recommendedName>
        <fullName evidence="2">non-specific serine/threonine protein kinase</fullName>
        <ecNumber evidence="2">2.7.11.1</ecNumber>
    </recommendedName>
</protein>
<dbReference type="EMBL" id="JAIQCV010000010">
    <property type="protein sequence ID" value="KAH1057158.1"/>
    <property type="molecule type" value="Genomic_DNA"/>
</dbReference>
<keyword evidence="11" id="KW-0418">Kinase</keyword>
<evidence type="ECO:0000256" key="2">
    <source>
        <dbReference type="ARBA" id="ARBA00012513"/>
    </source>
</evidence>
<keyword evidence="9" id="KW-0677">Repeat</keyword>
<feature type="domain" description="Protein kinase" evidence="21">
    <location>
        <begin position="572"/>
        <end position="845"/>
    </location>
</feature>
<keyword evidence="12 18" id="KW-0067">ATP-binding</keyword>
<dbReference type="GO" id="GO:0005524">
    <property type="term" value="F:ATP binding"/>
    <property type="evidence" value="ECO:0007669"/>
    <property type="project" value="UniProtKB-UniRule"/>
</dbReference>
<evidence type="ECO:0000256" key="10">
    <source>
        <dbReference type="ARBA" id="ARBA00022741"/>
    </source>
</evidence>
<evidence type="ECO:0000256" key="13">
    <source>
        <dbReference type="ARBA" id="ARBA00022989"/>
    </source>
</evidence>
<dbReference type="SMART" id="SM00220">
    <property type="entry name" value="S_TKc"/>
    <property type="match status" value="1"/>
</dbReference>
<dbReference type="InterPro" id="IPR001245">
    <property type="entry name" value="Ser-Thr/Tyr_kinase_cat_dom"/>
</dbReference>
<dbReference type="InterPro" id="IPR000719">
    <property type="entry name" value="Prot_kinase_dom"/>
</dbReference>
<accession>A0A9D3ZQW4</accession>
<evidence type="ECO:0000256" key="16">
    <source>
        <dbReference type="ARBA" id="ARBA00047899"/>
    </source>
</evidence>
<keyword evidence="14 19" id="KW-0472">Membrane</keyword>
<reference evidence="22 23" key="1">
    <citation type="journal article" date="2021" name="Plant Biotechnol. J.">
        <title>Multi-omics assisted identification of the key and species-specific regulatory components of drought-tolerant mechanisms in Gossypium stocksii.</title>
        <authorList>
            <person name="Yu D."/>
            <person name="Ke L."/>
            <person name="Zhang D."/>
            <person name="Wu Y."/>
            <person name="Sun Y."/>
            <person name="Mei J."/>
            <person name="Sun J."/>
            <person name="Sun Y."/>
        </authorList>
    </citation>
    <scope>NUCLEOTIDE SEQUENCE [LARGE SCALE GENOMIC DNA]</scope>
    <source>
        <strain evidence="23">cv. E1</strain>
        <tissue evidence="22">Leaf</tissue>
    </source>
</reference>
<comment type="subcellular location">
    <subcellularLocation>
        <location evidence="1">Membrane</location>
        <topology evidence="1">Single-pass membrane protein</topology>
    </subcellularLocation>
</comment>
<feature type="chain" id="PRO_5038393773" description="non-specific serine/threonine protein kinase" evidence="20">
    <location>
        <begin position="20"/>
        <end position="889"/>
    </location>
</feature>
<organism evidence="22 23">
    <name type="scientific">Gossypium stocksii</name>
    <dbReference type="NCBI Taxonomy" id="47602"/>
    <lineage>
        <taxon>Eukaryota</taxon>
        <taxon>Viridiplantae</taxon>
        <taxon>Streptophyta</taxon>
        <taxon>Embryophyta</taxon>
        <taxon>Tracheophyta</taxon>
        <taxon>Spermatophyta</taxon>
        <taxon>Magnoliopsida</taxon>
        <taxon>eudicotyledons</taxon>
        <taxon>Gunneridae</taxon>
        <taxon>Pentapetalae</taxon>
        <taxon>rosids</taxon>
        <taxon>malvids</taxon>
        <taxon>Malvales</taxon>
        <taxon>Malvaceae</taxon>
        <taxon>Malvoideae</taxon>
        <taxon>Gossypium</taxon>
    </lineage>
</organism>
<dbReference type="InterPro" id="IPR024788">
    <property type="entry name" value="Malectin-like_Carb-bd_dom"/>
</dbReference>
<evidence type="ECO:0000256" key="3">
    <source>
        <dbReference type="ARBA" id="ARBA00022527"/>
    </source>
</evidence>
<dbReference type="Pfam" id="PF13855">
    <property type="entry name" value="LRR_8"/>
    <property type="match status" value="1"/>
</dbReference>
<evidence type="ECO:0000256" key="8">
    <source>
        <dbReference type="ARBA" id="ARBA00022729"/>
    </source>
</evidence>
<evidence type="ECO:0000313" key="23">
    <source>
        <dbReference type="Proteomes" id="UP000828251"/>
    </source>
</evidence>
<comment type="caution">
    <text evidence="22">The sequence shown here is derived from an EMBL/GenBank/DDBJ whole genome shotgun (WGS) entry which is preliminary data.</text>
</comment>
<dbReference type="Gene3D" id="3.80.10.10">
    <property type="entry name" value="Ribonuclease Inhibitor"/>
    <property type="match status" value="1"/>
</dbReference>
<dbReference type="PROSITE" id="PS50011">
    <property type="entry name" value="PROTEIN_KINASE_DOM"/>
    <property type="match status" value="1"/>
</dbReference>
<evidence type="ECO:0000256" key="4">
    <source>
        <dbReference type="ARBA" id="ARBA00022553"/>
    </source>
</evidence>
<dbReference type="PANTHER" id="PTHR45631">
    <property type="entry name" value="OS07G0107800 PROTEIN-RELATED"/>
    <property type="match status" value="1"/>
</dbReference>
<dbReference type="EC" id="2.7.11.1" evidence="2"/>
<keyword evidence="4" id="KW-0597">Phosphoprotein</keyword>
<keyword evidence="6" id="KW-0808">Transferase</keyword>
<dbReference type="InterPro" id="IPR008271">
    <property type="entry name" value="Ser/Thr_kinase_AS"/>
</dbReference>
<dbReference type="GO" id="GO:0016020">
    <property type="term" value="C:membrane"/>
    <property type="evidence" value="ECO:0007669"/>
    <property type="project" value="UniProtKB-SubCell"/>
</dbReference>
<dbReference type="PROSITE" id="PS00107">
    <property type="entry name" value="PROTEIN_KINASE_ATP"/>
    <property type="match status" value="1"/>
</dbReference>
<evidence type="ECO:0000259" key="21">
    <source>
        <dbReference type="PROSITE" id="PS50011"/>
    </source>
</evidence>
<dbReference type="PANTHER" id="PTHR45631:SF143">
    <property type="entry name" value="LEUCINE-RICH REPEAT PROTEIN KINASE"/>
    <property type="match status" value="1"/>
</dbReference>
<dbReference type="PROSITE" id="PS00108">
    <property type="entry name" value="PROTEIN_KINASE_ST"/>
    <property type="match status" value="1"/>
</dbReference>
<dbReference type="Gene3D" id="3.30.200.20">
    <property type="entry name" value="Phosphorylase Kinase, domain 1"/>
    <property type="match status" value="1"/>
</dbReference>
<dbReference type="AlphaFoldDB" id="A0A9D3ZQW4"/>
<evidence type="ECO:0000256" key="7">
    <source>
        <dbReference type="ARBA" id="ARBA00022692"/>
    </source>
</evidence>
<gene>
    <name evidence="22" type="ORF">J1N35_035223</name>
</gene>
<dbReference type="CDD" id="cd14066">
    <property type="entry name" value="STKc_IRAK"/>
    <property type="match status" value="1"/>
</dbReference>
<dbReference type="InterPro" id="IPR032675">
    <property type="entry name" value="LRR_dom_sf"/>
</dbReference>
<evidence type="ECO:0000256" key="1">
    <source>
        <dbReference type="ARBA" id="ARBA00004167"/>
    </source>
</evidence>
<keyword evidence="15" id="KW-0675">Receptor</keyword>
<comment type="catalytic activity">
    <reaction evidence="16">
        <text>L-threonyl-[protein] + ATP = O-phospho-L-threonyl-[protein] + ADP + H(+)</text>
        <dbReference type="Rhea" id="RHEA:46608"/>
        <dbReference type="Rhea" id="RHEA-COMP:11060"/>
        <dbReference type="Rhea" id="RHEA-COMP:11605"/>
        <dbReference type="ChEBI" id="CHEBI:15378"/>
        <dbReference type="ChEBI" id="CHEBI:30013"/>
        <dbReference type="ChEBI" id="CHEBI:30616"/>
        <dbReference type="ChEBI" id="CHEBI:61977"/>
        <dbReference type="ChEBI" id="CHEBI:456216"/>
        <dbReference type="EC" id="2.7.11.1"/>
    </reaction>
</comment>
<dbReference type="Pfam" id="PF07714">
    <property type="entry name" value="PK_Tyr_Ser-Thr"/>
    <property type="match status" value="1"/>
</dbReference>
<dbReference type="FunFam" id="3.30.200.20:FF:000394">
    <property type="entry name" value="Leucine-rich repeat receptor-like protein kinase"/>
    <property type="match status" value="1"/>
</dbReference>
<feature type="signal peptide" evidence="20">
    <location>
        <begin position="1"/>
        <end position="19"/>
    </location>
</feature>
<keyword evidence="5" id="KW-0433">Leucine-rich repeat</keyword>
<evidence type="ECO:0000256" key="12">
    <source>
        <dbReference type="ARBA" id="ARBA00022840"/>
    </source>
</evidence>
<sequence length="889" mass="98337">MVVGYLTPLLLSLAVLVHGQLQTGFISIDCGSPVNFNFVDVDTGISYTPDGAYVTTGINNNISSEYAYPNNPNLAYPLSDLRSFPDGNKNCYTLTPAAAKGSLYLLRASFLYGNYDGEDKLPEFDLYLDVNLWSSIKFGNASDVITTEIIGASVSDTISVCLVNKGLGIPFISVLELRPLNNSIYGTELGSPVSLVLFERFEIGYTNGTGRYNDDIYDRIWSPYNSPSWNIVSTSSEINSNESGYRAPLEVIRTAAVPRNGSDRLEFSWIADDDASKFYVYMYFAEVQQLAKNQKRKFNISWNGSLMFGPLVPRYLFAATISNSEAFTGKEHHISIYKTADANLPPILNAIEIYMAKQLDELPTFSEGVAAVLNIKTAYQVNKGLVGDPCGPKNYTWEGLECNYSVSLPSRIISLNLTSSALSGIISASFADISPMESLDLSNNHLSGPVPEFLKELKSLKFLNLEGNQLSGSVPTELVDRSKAGLLTQIFLDPRVDEQNLCSSGSCKDKKNVIVPVVASLLSALVLSVALIMLWRLRRKQKWEADTSSGEGRPLPSKNRQFTYAEVLNITNNFQDVIGKGGFGTVFRGNMKDGTQVAVKMLSTSSKQGSKEFQAEAELLMRVHHRNLASFIGYCDEGSNMALIYEYMANGNLKDYLSYKSSNPLSWEMRLRMAIHAAQGLEYLHHGCKPPIIHRDVKTANILLSENMDAKIADFGLSRAIPSDDHSDVIITTVMGTPGYLDPEYYNSRKLNEKSDVFSFGIVLLELITGQNAVIKKDESIHIVHWVSPLIEREDIGSIVDQRLHGEFDVSSAWKALEVAMACTRPKSLHRATMSTVLTELNQCLAMELSHNRETKERFSEEIYIGSYNSSEVCSTSIASYSITSPFAR</sequence>
<dbReference type="SUPFAM" id="SSF52058">
    <property type="entry name" value="L domain-like"/>
    <property type="match status" value="1"/>
</dbReference>
<keyword evidence="23" id="KW-1185">Reference proteome</keyword>
<dbReference type="InterPro" id="IPR001611">
    <property type="entry name" value="Leu-rich_rpt"/>
</dbReference>
<dbReference type="Gene3D" id="1.10.510.10">
    <property type="entry name" value="Transferase(Phosphotransferase) domain 1"/>
    <property type="match status" value="1"/>
</dbReference>
<proteinExistence type="predicted"/>
<dbReference type="Pfam" id="PF12819">
    <property type="entry name" value="Malectin_like"/>
    <property type="match status" value="1"/>
</dbReference>
<dbReference type="FunFam" id="3.80.10.10:FF:000129">
    <property type="entry name" value="Leucine-rich repeat receptor-like kinase"/>
    <property type="match status" value="1"/>
</dbReference>
<dbReference type="Proteomes" id="UP000828251">
    <property type="component" value="Unassembled WGS sequence"/>
</dbReference>
<dbReference type="InterPro" id="IPR017441">
    <property type="entry name" value="Protein_kinase_ATP_BS"/>
</dbReference>
<keyword evidence="8 20" id="KW-0732">Signal</keyword>
<evidence type="ECO:0000256" key="17">
    <source>
        <dbReference type="ARBA" id="ARBA00048679"/>
    </source>
</evidence>
<keyword evidence="13 19" id="KW-1133">Transmembrane helix</keyword>
<evidence type="ECO:0000256" key="18">
    <source>
        <dbReference type="PROSITE-ProRule" id="PRU10141"/>
    </source>
</evidence>
<evidence type="ECO:0000256" key="11">
    <source>
        <dbReference type="ARBA" id="ARBA00022777"/>
    </source>
</evidence>
<name>A0A9D3ZQW4_9ROSI</name>
<dbReference type="FunFam" id="1.10.510.10:FF:000146">
    <property type="entry name" value="LRR receptor-like serine/threonine-protein kinase IOS1"/>
    <property type="match status" value="1"/>
</dbReference>
<dbReference type="GO" id="GO:0004674">
    <property type="term" value="F:protein serine/threonine kinase activity"/>
    <property type="evidence" value="ECO:0007669"/>
    <property type="project" value="UniProtKB-KW"/>
</dbReference>
<evidence type="ECO:0000256" key="20">
    <source>
        <dbReference type="SAM" id="SignalP"/>
    </source>
</evidence>
<comment type="catalytic activity">
    <reaction evidence="17">
        <text>L-seryl-[protein] + ATP = O-phospho-L-seryl-[protein] + ADP + H(+)</text>
        <dbReference type="Rhea" id="RHEA:17989"/>
        <dbReference type="Rhea" id="RHEA-COMP:9863"/>
        <dbReference type="Rhea" id="RHEA-COMP:11604"/>
        <dbReference type="ChEBI" id="CHEBI:15378"/>
        <dbReference type="ChEBI" id="CHEBI:29999"/>
        <dbReference type="ChEBI" id="CHEBI:30616"/>
        <dbReference type="ChEBI" id="CHEBI:83421"/>
        <dbReference type="ChEBI" id="CHEBI:456216"/>
        <dbReference type="EC" id="2.7.11.1"/>
    </reaction>
</comment>
<evidence type="ECO:0000256" key="15">
    <source>
        <dbReference type="ARBA" id="ARBA00023170"/>
    </source>
</evidence>
<dbReference type="InterPro" id="IPR011009">
    <property type="entry name" value="Kinase-like_dom_sf"/>
</dbReference>
<keyword evidence="7 19" id="KW-0812">Transmembrane</keyword>
<evidence type="ECO:0000256" key="6">
    <source>
        <dbReference type="ARBA" id="ARBA00022679"/>
    </source>
</evidence>
<dbReference type="OrthoDB" id="2017114at2759"/>
<feature type="transmembrane region" description="Helical" evidence="19">
    <location>
        <begin position="513"/>
        <end position="535"/>
    </location>
</feature>
<dbReference type="SUPFAM" id="SSF56112">
    <property type="entry name" value="Protein kinase-like (PK-like)"/>
    <property type="match status" value="1"/>
</dbReference>
<keyword evidence="3" id="KW-0723">Serine/threonine-protein kinase</keyword>
<evidence type="ECO:0000256" key="5">
    <source>
        <dbReference type="ARBA" id="ARBA00022614"/>
    </source>
</evidence>
<evidence type="ECO:0000256" key="9">
    <source>
        <dbReference type="ARBA" id="ARBA00022737"/>
    </source>
</evidence>
<evidence type="ECO:0000256" key="14">
    <source>
        <dbReference type="ARBA" id="ARBA00023136"/>
    </source>
</evidence>